<dbReference type="STRING" id="4097.A0A1S3XK54"/>
<organism evidence="2">
    <name type="scientific">Nicotiana tabacum</name>
    <name type="common">Common tobacco</name>
    <dbReference type="NCBI Taxonomy" id="4097"/>
    <lineage>
        <taxon>Eukaryota</taxon>
        <taxon>Viridiplantae</taxon>
        <taxon>Streptophyta</taxon>
        <taxon>Embryophyta</taxon>
        <taxon>Tracheophyta</taxon>
        <taxon>Spermatophyta</taxon>
        <taxon>Magnoliopsida</taxon>
        <taxon>eudicotyledons</taxon>
        <taxon>Gunneridae</taxon>
        <taxon>Pentapetalae</taxon>
        <taxon>asterids</taxon>
        <taxon>lamiids</taxon>
        <taxon>Solanales</taxon>
        <taxon>Solanaceae</taxon>
        <taxon>Nicotianoideae</taxon>
        <taxon>Nicotianeae</taxon>
        <taxon>Nicotiana</taxon>
    </lineage>
</organism>
<protein>
    <submittedName>
        <fullName evidence="2">Uncharacterized protein</fullName>
    </submittedName>
</protein>
<gene>
    <name evidence="2" type="primary">LOC107765861</name>
</gene>
<evidence type="ECO:0000256" key="1">
    <source>
        <dbReference type="SAM" id="MobiDB-lite"/>
    </source>
</evidence>
<feature type="compositionally biased region" description="Polar residues" evidence="1">
    <location>
        <begin position="54"/>
        <end position="68"/>
    </location>
</feature>
<accession>A0A1S3XK54</accession>
<dbReference type="OMA" id="CSKFPAS"/>
<reference evidence="2" key="1">
    <citation type="submission" date="2025-08" db="UniProtKB">
        <authorList>
            <consortium name="RefSeq"/>
        </authorList>
    </citation>
    <scope>IDENTIFICATION</scope>
</reference>
<evidence type="ECO:0000313" key="2">
    <source>
        <dbReference type="RefSeq" id="XP_016440047.1"/>
    </source>
</evidence>
<dbReference type="PaxDb" id="4097-A0A1S3XK54"/>
<sequence length="113" mass="12812">MEVLPSMETITQKFSLLPAKSPPVGRTNRADRKCNCKNRFPSSPRSQQHRDSSPRISRTVRATATSHYSLRKLHGSANKEIIKRALTPPARRLTLRWLDFKPTPSRLCNMSAA</sequence>
<name>A0A1S3XK54_TOBAC</name>
<dbReference type="KEGG" id="nta:107765861"/>
<dbReference type="OrthoDB" id="1215507at2759"/>
<dbReference type="RefSeq" id="XP_016440047.1">
    <property type="nucleotide sequence ID" value="XM_016584561.1"/>
</dbReference>
<dbReference type="AlphaFoldDB" id="A0A1S3XK54"/>
<proteinExistence type="predicted"/>
<feature type="region of interest" description="Disordered" evidence="1">
    <location>
        <begin position="14"/>
        <end position="71"/>
    </location>
</feature>